<reference evidence="2 4" key="2">
    <citation type="submission" date="2020-08" db="EMBL/GenBank/DDBJ databases">
        <title>Sequencing the genomes of 1000 actinobacteria strains.</title>
        <authorList>
            <person name="Klenk H.-P."/>
        </authorList>
    </citation>
    <scope>NUCLEOTIDE SEQUENCE [LARGE SCALE GENOMIC DNA]</scope>
    <source>
        <strain evidence="2 4">DSM 21065</strain>
    </source>
</reference>
<evidence type="ECO:0000313" key="1">
    <source>
        <dbReference type="EMBL" id="KGJ72344.1"/>
    </source>
</evidence>
<dbReference type="Proteomes" id="UP000561726">
    <property type="component" value="Unassembled WGS sequence"/>
</dbReference>
<organism evidence="1 3">
    <name type="scientific">Cryobacterium roopkundense</name>
    <dbReference type="NCBI Taxonomy" id="1001240"/>
    <lineage>
        <taxon>Bacteria</taxon>
        <taxon>Bacillati</taxon>
        <taxon>Actinomycetota</taxon>
        <taxon>Actinomycetes</taxon>
        <taxon>Micrococcales</taxon>
        <taxon>Microbacteriaceae</taxon>
        <taxon>Cryobacterium</taxon>
    </lineage>
</organism>
<dbReference type="EMBL" id="JACHBQ010000001">
    <property type="protein sequence ID" value="MBB5640425.1"/>
    <property type="molecule type" value="Genomic_DNA"/>
</dbReference>
<dbReference type="STRING" id="1001240.GY21_15925"/>
<gene>
    <name evidence="2" type="ORF">BJ997_000973</name>
    <name evidence="1" type="ORF">GY21_15925</name>
</gene>
<evidence type="ECO:0000313" key="3">
    <source>
        <dbReference type="Proteomes" id="UP000029864"/>
    </source>
</evidence>
<reference evidence="1 3" key="1">
    <citation type="submission" date="2014-08" db="EMBL/GenBank/DDBJ databases">
        <authorList>
            <person name="Sisinthy S."/>
        </authorList>
    </citation>
    <scope>NUCLEOTIDE SEQUENCE [LARGE SCALE GENOMIC DNA]</scope>
    <source>
        <strain evidence="1 3">RuG17</strain>
    </source>
</reference>
<dbReference type="OrthoDB" id="5123620at2"/>
<comment type="caution">
    <text evidence="1">The sequence shown here is derived from an EMBL/GenBank/DDBJ whole genome shotgun (WGS) entry which is preliminary data.</text>
</comment>
<dbReference type="EMBL" id="JPXF01000078">
    <property type="protein sequence ID" value="KGJ72344.1"/>
    <property type="molecule type" value="Genomic_DNA"/>
</dbReference>
<dbReference type="AlphaFoldDB" id="A0A099J1N6"/>
<dbReference type="RefSeq" id="WP_035838121.1">
    <property type="nucleotide sequence ID" value="NZ_JACHBQ010000001.1"/>
</dbReference>
<dbReference type="Proteomes" id="UP000029864">
    <property type="component" value="Unassembled WGS sequence"/>
</dbReference>
<keyword evidence="3" id="KW-1185">Reference proteome</keyword>
<evidence type="ECO:0000313" key="2">
    <source>
        <dbReference type="EMBL" id="MBB5640425.1"/>
    </source>
</evidence>
<evidence type="ECO:0000313" key="4">
    <source>
        <dbReference type="Proteomes" id="UP000561726"/>
    </source>
</evidence>
<accession>A0A099J1N6</accession>
<sequence length="110" mass="12591">MRYVPEGQPSLEALTDDSVGCYVVSTESDTRYWIHCDRRLVRRVPSPENESALRLRGDGEDLILEEIVECRRGRPLLLLINLHLPGILITTRESTPIIRIDPVPEIRGWS</sequence>
<name>A0A099J1N6_9MICO</name>
<proteinExistence type="predicted"/>
<protein>
    <submittedName>
        <fullName evidence="1">Uncharacterized protein</fullName>
    </submittedName>
</protein>